<dbReference type="PATRIC" id="fig|83552.4.peg.2358"/>
<evidence type="ECO:0000313" key="15">
    <source>
        <dbReference type="EMBL" id="KIA76524.1"/>
    </source>
</evidence>
<dbReference type="InterPro" id="IPR012675">
    <property type="entry name" value="Beta-grasp_dom_sf"/>
</dbReference>
<dbReference type="PANTHER" id="PTHR11921">
    <property type="entry name" value="SUCCINATE DEHYDROGENASE IRON-SULFUR PROTEIN"/>
    <property type="match status" value="1"/>
</dbReference>
<evidence type="ECO:0000256" key="11">
    <source>
        <dbReference type="ARBA" id="ARBA00023014"/>
    </source>
</evidence>
<dbReference type="GO" id="GO:0006099">
    <property type="term" value="P:tricarboxylic acid cycle"/>
    <property type="evidence" value="ECO:0007669"/>
    <property type="project" value="UniProtKB-KW"/>
</dbReference>
<dbReference type="GO" id="GO:0051537">
    <property type="term" value="F:2 iron, 2 sulfur cluster binding"/>
    <property type="evidence" value="ECO:0007669"/>
    <property type="project" value="UniProtKB-KW"/>
</dbReference>
<dbReference type="GO" id="GO:0051539">
    <property type="term" value="F:4 iron, 4 sulfur cluster binding"/>
    <property type="evidence" value="ECO:0007669"/>
    <property type="project" value="UniProtKB-KW"/>
</dbReference>
<dbReference type="Gene3D" id="1.10.1060.10">
    <property type="entry name" value="Alpha-helical ferredoxin"/>
    <property type="match status" value="1"/>
</dbReference>
<keyword evidence="12" id="KW-0003">3Fe-4S</keyword>
<accession>A0A0C1EIV0</accession>
<feature type="domain" description="4Fe-4S ferredoxin-type" evidence="14">
    <location>
        <begin position="147"/>
        <end position="178"/>
    </location>
</feature>
<protein>
    <recommendedName>
        <fullName evidence="4">succinate dehydrogenase</fullName>
        <ecNumber evidence="4">1.3.5.1</ecNumber>
    </recommendedName>
</protein>
<dbReference type="SUPFAM" id="SSF54292">
    <property type="entry name" value="2Fe-2S ferredoxin-like"/>
    <property type="match status" value="1"/>
</dbReference>
<evidence type="ECO:0000256" key="7">
    <source>
        <dbReference type="ARBA" id="ARBA00022714"/>
    </source>
</evidence>
<comment type="cofactor">
    <cofactor evidence="13">
        <name>[2Fe-2S] cluster</name>
        <dbReference type="ChEBI" id="CHEBI:190135"/>
    </cofactor>
</comment>
<evidence type="ECO:0000256" key="5">
    <source>
        <dbReference type="ARBA" id="ARBA00022485"/>
    </source>
</evidence>
<dbReference type="Gene3D" id="3.10.20.30">
    <property type="match status" value="1"/>
</dbReference>
<evidence type="ECO:0000256" key="2">
    <source>
        <dbReference type="ARBA" id="ARBA00001966"/>
    </source>
</evidence>
<dbReference type="PROSITE" id="PS51379">
    <property type="entry name" value="4FE4S_FER_2"/>
    <property type="match status" value="1"/>
</dbReference>
<keyword evidence="5" id="KW-0004">4Fe-4S</keyword>
<dbReference type="InterPro" id="IPR036010">
    <property type="entry name" value="2Fe-2S_ferredoxin-like_sf"/>
</dbReference>
<sequence length="258" mass="28929">MENTYILKVYRGHPGKQYWEEFELKLVPSANVISALMEIQCNPVNREGKIVEPVVWEQGCLEEVCGSCSMLINGYPRQACTALIQTIIDETGNRTITLSPFSKFPLVRDLIVDRGVMFDNLKKVHAWVDVDNTYNHGPGPKIDPRKQEVMYSLSTCMTCGCCVEACPQVNENSKFVGPQIMAQVRLFNANPVGKYQRQKRLRPLMEEGGVSDCGNAQNCVRVCPKGVPLTDSIAVVGRQVTMQALRDAFSFPDTEEYK</sequence>
<evidence type="ECO:0000256" key="1">
    <source>
        <dbReference type="ARBA" id="ARBA00001927"/>
    </source>
</evidence>
<dbReference type="GO" id="GO:0022904">
    <property type="term" value="P:respiratory electron transport chain"/>
    <property type="evidence" value="ECO:0007669"/>
    <property type="project" value="TreeGrafter"/>
</dbReference>
<evidence type="ECO:0000259" key="14">
    <source>
        <dbReference type="PROSITE" id="PS51379"/>
    </source>
</evidence>
<evidence type="ECO:0000256" key="12">
    <source>
        <dbReference type="ARBA" id="ARBA00023291"/>
    </source>
</evidence>
<evidence type="ECO:0000256" key="9">
    <source>
        <dbReference type="ARBA" id="ARBA00023002"/>
    </source>
</evidence>
<evidence type="ECO:0000313" key="16">
    <source>
        <dbReference type="Proteomes" id="UP000031307"/>
    </source>
</evidence>
<dbReference type="SUPFAM" id="SSF46548">
    <property type="entry name" value="alpha-helical ferredoxin"/>
    <property type="match status" value="1"/>
</dbReference>
<dbReference type="Pfam" id="PF13085">
    <property type="entry name" value="Fer2_3"/>
    <property type="match status" value="1"/>
</dbReference>
<dbReference type="NCBIfam" id="NF006391">
    <property type="entry name" value="PRK08640.1"/>
    <property type="match status" value="1"/>
</dbReference>
<evidence type="ECO:0000256" key="13">
    <source>
        <dbReference type="ARBA" id="ARBA00034078"/>
    </source>
</evidence>
<dbReference type="EC" id="1.3.5.1" evidence="4"/>
<dbReference type="AlphaFoldDB" id="A0A0C1EIV0"/>
<evidence type="ECO:0000256" key="10">
    <source>
        <dbReference type="ARBA" id="ARBA00023004"/>
    </source>
</evidence>
<dbReference type="Pfam" id="PF13183">
    <property type="entry name" value="Fer4_8"/>
    <property type="match status" value="1"/>
</dbReference>
<dbReference type="OMA" id="DGQYFGP"/>
<comment type="cofactor">
    <cofactor evidence="1">
        <name>[3Fe-4S] cluster</name>
        <dbReference type="ChEBI" id="CHEBI:21137"/>
    </cofactor>
</comment>
<dbReference type="InterPro" id="IPR004489">
    <property type="entry name" value="Succ_DH/fum_Rdtase_Fe-S"/>
</dbReference>
<proteinExistence type="inferred from homology"/>
<dbReference type="Proteomes" id="UP000031307">
    <property type="component" value="Unassembled WGS sequence"/>
</dbReference>
<keyword evidence="9" id="KW-0560">Oxidoreductase</keyword>
<comment type="caution">
    <text evidence="15">The sequence shown here is derived from an EMBL/GenBank/DDBJ whole genome shotgun (WGS) entry which is preliminary data.</text>
</comment>
<dbReference type="InterPro" id="IPR017900">
    <property type="entry name" value="4Fe4S_Fe_S_CS"/>
</dbReference>
<dbReference type="GO" id="GO:0008177">
    <property type="term" value="F:succinate dehydrogenase (quinone) activity"/>
    <property type="evidence" value="ECO:0007669"/>
    <property type="project" value="UniProtKB-EC"/>
</dbReference>
<keyword evidence="11" id="KW-0411">Iron-sulfur</keyword>
<reference evidence="15 16" key="1">
    <citation type="journal article" date="2014" name="Mol. Biol. Evol.">
        <title>Massive expansion of Ubiquitination-related gene families within the Chlamydiae.</title>
        <authorList>
            <person name="Domman D."/>
            <person name="Collingro A."/>
            <person name="Lagkouvardos I."/>
            <person name="Gehre L."/>
            <person name="Weinmaier T."/>
            <person name="Rattei T."/>
            <person name="Subtil A."/>
            <person name="Horn M."/>
        </authorList>
    </citation>
    <scope>NUCLEOTIDE SEQUENCE [LARGE SCALE GENOMIC DNA]</scope>
    <source>
        <strain evidence="15 16">OEW1</strain>
    </source>
</reference>
<dbReference type="InterPro" id="IPR050573">
    <property type="entry name" value="SDH/FRD_Iron-Sulfur"/>
</dbReference>
<gene>
    <name evidence="15" type="primary">sdhB</name>
    <name evidence="15" type="ORF">DB43_AD00030</name>
</gene>
<organism evidence="15 16">
    <name type="scientific">Parachlamydia acanthamoebae</name>
    <dbReference type="NCBI Taxonomy" id="83552"/>
    <lineage>
        <taxon>Bacteria</taxon>
        <taxon>Pseudomonadati</taxon>
        <taxon>Chlamydiota</taxon>
        <taxon>Chlamydiia</taxon>
        <taxon>Parachlamydiales</taxon>
        <taxon>Parachlamydiaceae</taxon>
        <taxon>Parachlamydia</taxon>
    </lineage>
</organism>
<keyword evidence="8" id="KW-0479">Metal-binding</keyword>
<evidence type="ECO:0000256" key="3">
    <source>
        <dbReference type="ARBA" id="ARBA00009433"/>
    </source>
</evidence>
<name>A0A0C1EIV0_9BACT</name>
<dbReference type="InterPro" id="IPR017896">
    <property type="entry name" value="4Fe4S_Fe-S-bd"/>
</dbReference>
<evidence type="ECO:0000256" key="6">
    <source>
        <dbReference type="ARBA" id="ARBA00022532"/>
    </source>
</evidence>
<dbReference type="InterPro" id="IPR009051">
    <property type="entry name" value="Helical_ferredxn"/>
</dbReference>
<dbReference type="GO" id="GO:0046872">
    <property type="term" value="F:metal ion binding"/>
    <property type="evidence" value="ECO:0007669"/>
    <property type="project" value="UniProtKB-KW"/>
</dbReference>
<dbReference type="GO" id="GO:0009055">
    <property type="term" value="F:electron transfer activity"/>
    <property type="evidence" value="ECO:0007669"/>
    <property type="project" value="InterPro"/>
</dbReference>
<dbReference type="PANTHER" id="PTHR11921:SF29">
    <property type="entry name" value="SUCCINATE DEHYDROGENASE [UBIQUINONE] IRON-SULFUR SUBUNIT, MITOCHONDRIAL"/>
    <property type="match status" value="1"/>
</dbReference>
<dbReference type="FunFam" id="1.10.1060.10:FF:000005">
    <property type="entry name" value="Succinate dehydrogenase iron-sulfur subunit"/>
    <property type="match status" value="1"/>
</dbReference>
<dbReference type="EMBL" id="JSAM01000114">
    <property type="protein sequence ID" value="KIA76524.1"/>
    <property type="molecule type" value="Genomic_DNA"/>
</dbReference>
<dbReference type="InterPro" id="IPR025192">
    <property type="entry name" value="Succ_DH/fum_Rdtase_N"/>
</dbReference>
<keyword evidence="7" id="KW-0001">2Fe-2S</keyword>
<keyword evidence="6" id="KW-0816">Tricarboxylic acid cycle</keyword>
<keyword evidence="10" id="KW-0408">Iron</keyword>
<dbReference type="PROSITE" id="PS00198">
    <property type="entry name" value="4FE4S_FER_1"/>
    <property type="match status" value="1"/>
</dbReference>
<comment type="cofactor">
    <cofactor evidence="2">
        <name>[4Fe-4S] cluster</name>
        <dbReference type="ChEBI" id="CHEBI:49883"/>
    </cofactor>
</comment>
<evidence type="ECO:0000256" key="8">
    <source>
        <dbReference type="ARBA" id="ARBA00022723"/>
    </source>
</evidence>
<dbReference type="NCBIfam" id="TIGR00384">
    <property type="entry name" value="dhsB"/>
    <property type="match status" value="1"/>
</dbReference>
<dbReference type="RefSeq" id="WP_006341909.1">
    <property type="nucleotide sequence ID" value="NZ_JSAM01000114.1"/>
</dbReference>
<evidence type="ECO:0000256" key="4">
    <source>
        <dbReference type="ARBA" id="ARBA00012792"/>
    </source>
</evidence>
<dbReference type="GO" id="GO:0051538">
    <property type="term" value="F:3 iron, 4 sulfur cluster binding"/>
    <property type="evidence" value="ECO:0007669"/>
    <property type="project" value="UniProtKB-KW"/>
</dbReference>
<comment type="similarity">
    <text evidence="3">Belongs to the succinate dehydrogenase/fumarate reductase iron-sulfur protein family.</text>
</comment>